<gene>
    <name evidence="3" type="ORF">MNAB215_2460</name>
</gene>
<feature type="transmembrane region" description="Helical" evidence="2">
    <location>
        <begin position="209"/>
        <end position="229"/>
    </location>
</feature>
<dbReference type="Proteomes" id="UP000240424">
    <property type="component" value="Unassembled WGS sequence"/>
</dbReference>
<keyword evidence="4" id="KW-1185">Reference proteome</keyword>
<name>A0A2U3P940_9MYCO</name>
<dbReference type="STRING" id="1841861.GCA_900157365_00778"/>
<sequence length="264" mass="29290">MSWKAKICVLNTWSQRACVWSGALFASLFFLGFGLIAGYIPPPAPARPAADVASFYRDNANVIRTGMILSMYALVFFVPFTASISVQLKRIEGEHTPLTYAQLGIGCTLPVAFFPALYYFQVAAYRPDRAQEAIQTLNDMGWLPFTGIIYAIFVQNLVIGVAVLADQRTQPVYPRWYGYFCLWTALLYCPASLDVFFKEGPLAWNGLFSWWLSLVAFFAWIVVTVVVTLRAIGTQLPDHGAEARPVDSANAPTALPPLGIRRTT</sequence>
<keyword evidence="2" id="KW-1133">Transmembrane helix</keyword>
<feature type="region of interest" description="Disordered" evidence="1">
    <location>
        <begin position="240"/>
        <end position="264"/>
    </location>
</feature>
<evidence type="ECO:0008006" key="5">
    <source>
        <dbReference type="Google" id="ProtNLM"/>
    </source>
</evidence>
<proteinExistence type="predicted"/>
<accession>A0A2U3P940</accession>
<feature type="transmembrane region" description="Helical" evidence="2">
    <location>
        <begin position="98"/>
        <end position="120"/>
    </location>
</feature>
<feature type="transmembrane region" description="Helical" evidence="2">
    <location>
        <begin position="176"/>
        <end position="197"/>
    </location>
</feature>
<feature type="transmembrane region" description="Helical" evidence="2">
    <location>
        <begin position="140"/>
        <end position="164"/>
    </location>
</feature>
<evidence type="ECO:0000256" key="1">
    <source>
        <dbReference type="SAM" id="MobiDB-lite"/>
    </source>
</evidence>
<dbReference type="EMBL" id="FUEZ01000004">
    <property type="protein sequence ID" value="SPM40264.1"/>
    <property type="molecule type" value="Genomic_DNA"/>
</dbReference>
<keyword evidence="2" id="KW-0812">Transmembrane</keyword>
<feature type="transmembrane region" description="Helical" evidence="2">
    <location>
        <begin position="62"/>
        <end position="86"/>
    </location>
</feature>
<dbReference type="AlphaFoldDB" id="A0A2U3P940"/>
<reference evidence="3 4" key="1">
    <citation type="submission" date="2017-01" db="EMBL/GenBank/DDBJ databases">
        <authorList>
            <consortium name="Urmite Genomes"/>
        </authorList>
    </citation>
    <scope>NUCLEOTIDE SEQUENCE [LARGE SCALE GENOMIC DNA]</scope>
    <source>
        <strain evidence="3 4">AB215</strain>
    </source>
</reference>
<evidence type="ECO:0000256" key="2">
    <source>
        <dbReference type="SAM" id="Phobius"/>
    </source>
</evidence>
<organism evidence="3 4">
    <name type="scientific">Mycobacterium numidiamassiliense</name>
    <dbReference type="NCBI Taxonomy" id="1841861"/>
    <lineage>
        <taxon>Bacteria</taxon>
        <taxon>Bacillati</taxon>
        <taxon>Actinomycetota</taxon>
        <taxon>Actinomycetes</taxon>
        <taxon>Mycobacteriales</taxon>
        <taxon>Mycobacteriaceae</taxon>
        <taxon>Mycobacterium</taxon>
    </lineage>
</organism>
<evidence type="ECO:0000313" key="3">
    <source>
        <dbReference type="EMBL" id="SPM40264.1"/>
    </source>
</evidence>
<feature type="transmembrane region" description="Helical" evidence="2">
    <location>
        <begin position="20"/>
        <end position="42"/>
    </location>
</feature>
<keyword evidence="2" id="KW-0472">Membrane</keyword>
<protein>
    <recommendedName>
        <fullName evidence="5">Integral membrane protein</fullName>
    </recommendedName>
</protein>
<evidence type="ECO:0000313" key="4">
    <source>
        <dbReference type="Proteomes" id="UP000240424"/>
    </source>
</evidence>